<feature type="region of interest" description="Disordered" evidence="1">
    <location>
        <begin position="284"/>
        <end position="373"/>
    </location>
</feature>
<dbReference type="PROSITE" id="PS50879">
    <property type="entry name" value="RNASE_H_1"/>
    <property type="match status" value="1"/>
</dbReference>
<dbReference type="InterPro" id="IPR000477">
    <property type="entry name" value="RT_dom"/>
</dbReference>
<feature type="domain" description="RNase H type-1" evidence="3">
    <location>
        <begin position="1317"/>
        <end position="1446"/>
    </location>
</feature>
<dbReference type="SUPFAM" id="SSF53098">
    <property type="entry name" value="Ribonuclease H-like"/>
    <property type="match status" value="1"/>
</dbReference>
<protein>
    <recommendedName>
        <fullName evidence="3">RNase H type-1 domain-containing protein</fullName>
    </recommendedName>
</protein>
<feature type="compositionally biased region" description="Basic and acidic residues" evidence="1">
    <location>
        <begin position="227"/>
        <end position="240"/>
    </location>
</feature>
<proteinExistence type="predicted"/>
<dbReference type="Gene3D" id="3.10.20.370">
    <property type="match status" value="1"/>
</dbReference>
<keyword evidence="2" id="KW-1133">Transmembrane helix</keyword>
<dbReference type="InterPro" id="IPR002156">
    <property type="entry name" value="RNaseH_domain"/>
</dbReference>
<dbReference type="InterPro" id="IPR043502">
    <property type="entry name" value="DNA/RNA_pol_sf"/>
</dbReference>
<dbReference type="CDD" id="cd01647">
    <property type="entry name" value="RT_LTR"/>
    <property type="match status" value="1"/>
</dbReference>
<feature type="compositionally biased region" description="Polar residues" evidence="1">
    <location>
        <begin position="196"/>
        <end position="205"/>
    </location>
</feature>
<feature type="region of interest" description="Disordered" evidence="1">
    <location>
        <begin position="123"/>
        <end position="267"/>
    </location>
</feature>
<evidence type="ECO:0000313" key="4">
    <source>
        <dbReference type="EMBL" id="SPC72552.1"/>
    </source>
</evidence>
<name>A0A2N9ECN5_FAGSY</name>
<dbReference type="InterPro" id="IPR043128">
    <property type="entry name" value="Rev_trsase/Diguanyl_cyclase"/>
</dbReference>
<dbReference type="Pfam" id="PF00078">
    <property type="entry name" value="RVT_1"/>
    <property type="match status" value="1"/>
</dbReference>
<evidence type="ECO:0000256" key="1">
    <source>
        <dbReference type="SAM" id="MobiDB-lite"/>
    </source>
</evidence>
<organism evidence="4">
    <name type="scientific">Fagus sylvatica</name>
    <name type="common">Beechnut</name>
    <dbReference type="NCBI Taxonomy" id="28930"/>
    <lineage>
        <taxon>Eukaryota</taxon>
        <taxon>Viridiplantae</taxon>
        <taxon>Streptophyta</taxon>
        <taxon>Embryophyta</taxon>
        <taxon>Tracheophyta</taxon>
        <taxon>Spermatophyta</taxon>
        <taxon>Magnoliopsida</taxon>
        <taxon>eudicotyledons</taxon>
        <taxon>Gunneridae</taxon>
        <taxon>Pentapetalae</taxon>
        <taxon>rosids</taxon>
        <taxon>fabids</taxon>
        <taxon>Fagales</taxon>
        <taxon>Fagaceae</taxon>
        <taxon>Fagus</taxon>
    </lineage>
</organism>
<feature type="compositionally biased region" description="Basic and acidic residues" evidence="1">
    <location>
        <begin position="336"/>
        <end position="358"/>
    </location>
</feature>
<dbReference type="Pfam" id="PF13456">
    <property type="entry name" value="RVT_3"/>
    <property type="match status" value="1"/>
</dbReference>
<dbReference type="InterPro" id="IPR036397">
    <property type="entry name" value="RNaseH_sf"/>
</dbReference>
<keyword evidence="2" id="KW-0472">Membrane</keyword>
<evidence type="ECO:0000256" key="2">
    <source>
        <dbReference type="SAM" id="Phobius"/>
    </source>
</evidence>
<dbReference type="EMBL" id="OIVN01000013">
    <property type="protein sequence ID" value="SPC72552.1"/>
    <property type="molecule type" value="Genomic_DNA"/>
</dbReference>
<dbReference type="Pfam" id="PF17919">
    <property type="entry name" value="RT_RNaseH_2"/>
    <property type="match status" value="1"/>
</dbReference>
<dbReference type="Gene3D" id="3.30.420.10">
    <property type="entry name" value="Ribonuclease H-like superfamily/Ribonuclease H"/>
    <property type="match status" value="1"/>
</dbReference>
<feature type="transmembrane region" description="Helical" evidence="2">
    <location>
        <begin position="21"/>
        <end position="38"/>
    </location>
</feature>
<dbReference type="GO" id="GO:0004523">
    <property type="term" value="F:RNA-DNA hybrid ribonuclease activity"/>
    <property type="evidence" value="ECO:0007669"/>
    <property type="project" value="InterPro"/>
</dbReference>
<dbReference type="PANTHER" id="PTHR48475">
    <property type="entry name" value="RIBONUCLEASE H"/>
    <property type="match status" value="1"/>
</dbReference>
<dbReference type="InterPro" id="IPR041588">
    <property type="entry name" value="Integrase_H2C2"/>
</dbReference>
<dbReference type="InterPro" id="IPR005162">
    <property type="entry name" value="Retrotrans_gag_dom"/>
</dbReference>
<dbReference type="Gene3D" id="3.30.70.270">
    <property type="match status" value="1"/>
</dbReference>
<dbReference type="Pfam" id="PF03732">
    <property type="entry name" value="Retrotrans_gag"/>
    <property type="match status" value="1"/>
</dbReference>
<feature type="region of interest" description="Disordered" evidence="1">
    <location>
        <begin position="571"/>
        <end position="597"/>
    </location>
</feature>
<dbReference type="GO" id="GO:0003676">
    <property type="term" value="F:nucleic acid binding"/>
    <property type="evidence" value="ECO:0007669"/>
    <property type="project" value="InterPro"/>
</dbReference>
<dbReference type="InterPro" id="IPR012337">
    <property type="entry name" value="RNaseH-like_sf"/>
</dbReference>
<feature type="compositionally biased region" description="Polar residues" evidence="1">
    <location>
        <begin position="247"/>
        <end position="259"/>
    </location>
</feature>
<dbReference type="InterPro" id="IPR041577">
    <property type="entry name" value="RT_RNaseH_2"/>
</dbReference>
<reference evidence="4" key="1">
    <citation type="submission" date="2018-02" db="EMBL/GenBank/DDBJ databases">
        <authorList>
            <person name="Cohen D.B."/>
            <person name="Kent A.D."/>
        </authorList>
    </citation>
    <scope>NUCLEOTIDE SEQUENCE</scope>
</reference>
<dbReference type="Gene3D" id="1.10.340.70">
    <property type="match status" value="1"/>
</dbReference>
<keyword evidence="2" id="KW-0812">Transmembrane</keyword>
<dbReference type="Pfam" id="PF17921">
    <property type="entry name" value="Integrase_H2C2"/>
    <property type="match status" value="1"/>
</dbReference>
<dbReference type="SUPFAM" id="SSF56672">
    <property type="entry name" value="DNA/RNA polymerases"/>
    <property type="match status" value="1"/>
</dbReference>
<feature type="compositionally biased region" description="Basic and acidic residues" evidence="1">
    <location>
        <begin position="172"/>
        <end position="181"/>
    </location>
</feature>
<dbReference type="CDD" id="cd09279">
    <property type="entry name" value="RNase_HI_like"/>
    <property type="match status" value="1"/>
</dbReference>
<accession>A0A2N9ECN5</accession>
<gene>
    <name evidence="4" type="ORF">FSB_LOCUS434</name>
</gene>
<dbReference type="Gene3D" id="3.10.10.10">
    <property type="entry name" value="HIV Type 1 Reverse Transcriptase, subunit A, domain 1"/>
    <property type="match status" value="1"/>
</dbReference>
<dbReference type="PANTHER" id="PTHR48475:SF2">
    <property type="entry name" value="RIBONUCLEASE H"/>
    <property type="match status" value="1"/>
</dbReference>
<evidence type="ECO:0000259" key="3">
    <source>
        <dbReference type="PROSITE" id="PS50879"/>
    </source>
</evidence>
<feature type="compositionally biased region" description="Basic and acidic residues" evidence="1">
    <location>
        <begin position="299"/>
        <end position="325"/>
    </location>
</feature>
<sequence>MIANLSRNRRIASALEVFLKMYSSIVLGIAFDVYYVMMTKGMPSPPIPNLPVISLTLVHPSLKEFLHVKSGGMEECLKDIRISSQIIRDQFQLVRISPYSVRACSDSIDELFNIARSNPFHRSCHAQFQGPPGPAESPARQAPGPSQRQREIPEQSRPAPSPARQASGPSRRQLEIPERSRPAGSQVGQAPAPSCPRTSTESSYKPTEHTRVAVSVASSSKHTKIYRHMDDQRTEGRGEGSVEVTRPQIQRSLVQSPSAASRADDSERVIAALRQEVDSLKKAARDMSIAKERQRKNFHKDEQGEASRSAHHEGWAESPSVKEKAVSSAETSATLREMRRKEGRPDKQVDVPHNEPRNKGFLPPTVPRKKVRRGEQGAVWKALDLISSSPFTDEIESAELPERFTAPRLETYNGRTDPVAHIDHYHHRMALWRYRDPLMCRIFPSSLGEVALRWFNQLERGSIGSWSQMAEIFVGRFITNSRRSRGLDTLMVIRLGTNESLKDYSARFWETYNDIDACAEDTALQAFKLGLPPSTGLRQSLTKRPPTTLKKLMDRVERFVRVEEDGGNTNAVVSEVPVSPPVSRPPVRTAQAPKARSAPTSYAAPSYKAFHTVFKEPIHRLLDKIKGKPFFVWPSKLIGDPAVRNQNLYCFYHRDKGHVTENCHKYKTLLEQLVAAGHLSDYVESTPTASKARGAGISRSGTQGPAPAGVIHVIHNPLCSSVLPTSFRSDMQKASHLRRSYGIIDYAHFVLTSCSGTPVSSAHQVVSFSDEDLADVQMPHNDPLVITLRFGDYDVQRVLVDQGSFAEIMYKGLYEKLVVRGTSPYNAIVGRDWLHRMKAVPSTLHQKLRFPTEEGVMEINGDQAPAAVTEKLAAEKDPEKVYFDPSEPEFYFLVGTNLSVNDRQGLVTLLMGYRDVFAWSVYEAPGVSPDLACHSLNISGDAKPISQKRRKLAPERAEIVAKEVERLLEANAIRIHSLFPRIDQLVDSASGHERMSFLDAFQGYHQIPMAHSDQEKTAFITPKGVYCYRVMPFGLKNAGATYQRMVTGMFGHLIGNTVEAYIDDMLIKSKKKTSHVEDLREVLEILRATKLRLNATKCLFGVSSGKFLGHMISYNGVEANPDQISALLSLQPPKDAKQVQRLAGNGRSFGIVRPAFEGIKAYLSSPPCLSIPYSGEPLFLYLAVSEHAVSAVLIRETNEGQRPVFFVSKTMDETESRYLPLEKAALALIQAAKKLPHYFQASTVTVLTDLPLKMLMHSSDFSGRITRWGVHLGSLGVEYKPRTSIKGQVLADFVAEFQGKEASTESNYTPSPCVIGDSSEWKLFVDGASNMKGAGAGAVLVSPEGLILEQAVRLGFLASNNEAEYEALLIGLRSALRLGADRLQVFCDSQLVVNHISGEYSARDERMMTYLSITKSLLSKFESVQVEQVRREYNSHADILAKLATALESDLHRSVTVEVLSAPSTLIDTVDRVCGTNMEPSWMDPLIAYLRDNCLPQDPKAANVIKRKAPRFTRESVEAILGVGSLAHRAMSQGYWWPFMQSDAVRYVRKCDKCQRFAPKIHQPARELNPLSSPWPFAQWGLDIVGPLPRAPGNKKVFDRGNGLFHQVGGGRTTFSHSGIRGKACSKASVRNLASGISSPHRDTPSQTVKLKFRIRTTKRRSTGETPFALAYGVEAVIPLEVGLPTTRTTEFDVDENESSLRMDLNLVEERRDMATIRLASYQHQMKRGYDKNIRPRSFQVGDLVLRKVVANTRNPNDGKLGPNWEGPYQVTSFAWSRSIQVDRFGREIGP</sequence>